<dbReference type="EMBL" id="CP084166">
    <property type="protein sequence ID" value="UJG42031.1"/>
    <property type="molecule type" value="Genomic_DNA"/>
</dbReference>
<dbReference type="InterPro" id="IPR011009">
    <property type="entry name" value="Kinase-like_dom_sf"/>
</dbReference>
<accession>A0A9Y1BMZ6</accession>
<proteinExistence type="predicted"/>
<organism evidence="1">
    <name type="scientific">Candidatus Heimdallarchaeum aukensis</name>
    <dbReference type="NCBI Taxonomy" id="2876573"/>
    <lineage>
        <taxon>Archaea</taxon>
        <taxon>Promethearchaeati</taxon>
        <taxon>Candidatus Heimdallarchaeota</taxon>
        <taxon>Candidatus Heimdallarchaeia (ex Rinke et al. 2021) (nom. nud.)</taxon>
        <taxon>Candidatus Heimdallarchaeales</taxon>
        <taxon>Candidatus Heimdallarchaeaceae</taxon>
        <taxon>Candidatus Heimdallarchaeum</taxon>
    </lineage>
</organism>
<sequence>MQKANNSPNNKKDFEKLKRILTIIGESLKEYFKQSVEKETNATPHQISIVDVTSQDFRSSRSKTHFVTYNLESELGKHVVYLIVKFSKDEEAYIKEISNYEILASSLKNYPCVLVPPIIYKSAKNKCIIYEAGLGIDVKSNISEDDSLKLAAKTLALIHGIGAKEIDVEPYKTVILFLISLLNNEDLEQELIDLLVPSLAILQKSKGSAVIHGDFHKSNLKMVIDSSSDRSSLTEQDCEKVKVYVFNSEFIEANRDRCEDIGAYFALDVITEYKSTKSFTSTKNKVMKFIYEYDKTLTEIGVEQDLQSMYPDGYTIDFHIATYILYDIIDSIKNENLPINSPKIQTNLELLRALLRERPFA</sequence>
<dbReference type="SUPFAM" id="SSF56112">
    <property type="entry name" value="Protein kinase-like (PK-like)"/>
    <property type="match status" value="1"/>
</dbReference>
<reference evidence="1" key="1">
    <citation type="journal article" date="2022" name="Nat. Microbiol.">
        <title>Unique mobile elements and scalable gene flow at the prokaryote-eukaryote boundary revealed by circularized Asgard archaea genomes.</title>
        <authorList>
            <person name="Wu F."/>
            <person name="Speth D.R."/>
            <person name="Philosof A."/>
            <person name="Cremiere A."/>
            <person name="Narayanan A."/>
            <person name="Barco R.A."/>
            <person name="Connon S.A."/>
            <person name="Amend J.P."/>
            <person name="Antoshechkin I.A."/>
            <person name="Orphan V.J."/>
        </authorList>
    </citation>
    <scope>NUCLEOTIDE SEQUENCE</scope>
    <source>
        <strain evidence="1">PM71</strain>
    </source>
</reference>
<gene>
    <name evidence="1" type="ORF">K9W45_06090</name>
</gene>
<name>A0A9Y1BMZ6_9ARCH</name>
<evidence type="ECO:0000313" key="1">
    <source>
        <dbReference type="EMBL" id="UJG42031.1"/>
    </source>
</evidence>
<dbReference type="Proteomes" id="UP001201020">
    <property type="component" value="Chromosome"/>
</dbReference>
<protein>
    <submittedName>
        <fullName evidence="1">Uncharacterized protein</fullName>
    </submittedName>
</protein>
<dbReference type="AlphaFoldDB" id="A0A9Y1BMZ6"/>